<feature type="region of interest" description="Disordered" evidence="1">
    <location>
        <begin position="58"/>
        <end position="90"/>
    </location>
</feature>
<accession>A0A8S4QK13</accession>
<feature type="region of interest" description="Disordered" evidence="1">
    <location>
        <begin position="107"/>
        <end position="150"/>
    </location>
</feature>
<dbReference type="Proteomes" id="UP000838756">
    <property type="component" value="Unassembled WGS sequence"/>
</dbReference>
<protein>
    <submittedName>
        <fullName evidence="2">Jg25927 protein</fullName>
    </submittedName>
</protein>
<dbReference type="GO" id="GO:0005198">
    <property type="term" value="F:structural molecule activity"/>
    <property type="evidence" value="ECO:0007669"/>
    <property type="project" value="InterPro"/>
</dbReference>
<dbReference type="AlphaFoldDB" id="A0A8S4QK13"/>
<dbReference type="InterPro" id="IPR003433">
    <property type="entry name" value="Capsid_VP4_densovirus"/>
</dbReference>
<evidence type="ECO:0000313" key="2">
    <source>
        <dbReference type="EMBL" id="CAH2210942.1"/>
    </source>
</evidence>
<dbReference type="InterPro" id="IPR016184">
    <property type="entry name" value="Capsid/spike_ssDNA_virus"/>
</dbReference>
<keyword evidence="3" id="KW-1185">Reference proteome</keyword>
<dbReference type="Pfam" id="PF02336">
    <property type="entry name" value="Denso_VP4"/>
    <property type="match status" value="1"/>
</dbReference>
<organism evidence="2 3">
    <name type="scientific">Pararge aegeria aegeria</name>
    <dbReference type="NCBI Taxonomy" id="348720"/>
    <lineage>
        <taxon>Eukaryota</taxon>
        <taxon>Metazoa</taxon>
        <taxon>Ecdysozoa</taxon>
        <taxon>Arthropoda</taxon>
        <taxon>Hexapoda</taxon>
        <taxon>Insecta</taxon>
        <taxon>Pterygota</taxon>
        <taxon>Neoptera</taxon>
        <taxon>Endopterygota</taxon>
        <taxon>Lepidoptera</taxon>
        <taxon>Glossata</taxon>
        <taxon>Ditrysia</taxon>
        <taxon>Papilionoidea</taxon>
        <taxon>Nymphalidae</taxon>
        <taxon>Satyrinae</taxon>
        <taxon>Satyrini</taxon>
        <taxon>Parargina</taxon>
        <taxon>Pararge</taxon>
    </lineage>
</organism>
<feature type="compositionally biased region" description="Low complexity" evidence="1">
    <location>
        <begin position="118"/>
        <end position="130"/>
    </location>
</feature>
<evidence type="ECO:0000313" key="3">
    <source>
        <dbReference type="Proteomes" id="UP000838756"/>
    </source>
</evidence>
<sequence>MPPIRGVHKGQKRYGELQKAYSRAWRNLSAAERSQFVSYNHWRASDAGKAVKRNFDAAFSGSNTANPGHDGEPSTSRQRTDNNDDDDAYNLDDLFNNIDWDNFPDPAMADIQNNLPQAPSASSVAPGGSAQEPMDTEQLGSNSGGSRGGVTTATGSGIAKIVPNPKLKVLHLSFTKKWFQYTYGYAHTNLNGKELLRVLTPYAYYPVDWVPWYLSPQEFMSLPFNSKIVKVSTDIHLLGTRTAFDHGTTLSGTATTEYVPIIKYCVGLNNKIYLDNRPLESVSTEPMVPTGVKNKSLAEQFQAMYSIGGASEIPRHLNWYAGILYNKADGDYDGIPTIMNYRLDKVLNTGLANKCMDKAIINYSYSPSNGYIKPTKKVLLPMYNKDDGFADDVTYKNVIYKHQVPHLLKLSTEGNERGTVVASQALGNTTYNYTNRASYNYYQSVEGYTYVHIHSGEHSNFRNQPQVHLGILATPALNPATEAAN</sequence>
<gene>
    <name evidence="2" type="primary">jg25927</name>
    <name evidence="2" type="ORF">PAEG_LOCUS2791</name>
</gene>
<dbReference type="EMBL" id="CAKXAJ010008699">
    <property type="protein sequence ID" value="CAH2210942.1"/>
    <property type="molecule type" value="Genomic_DNA"/>
</dbReference>
<evidence type="ECO:0000256" key="1">
    <source>
        <dbReference type="SAM" id="MobiDB-lite"/>
    </source>
</evidence>
<dbReference type="OrthoDB" id="7456800at2759"/>
<dbReference type="SUPFAM" id="SSF88645">
    <property type="entry name" value="ssDNA viruses"/>
    <property type="match status" value="1"/>
</dbReference>
<comment type="caution">
    <text evidence="2">The sequence shown here is derived from an EMBL/GenBank/DDBJ whole genome shotgun (WGS) entry which is preliminary data.</text>
</comment>
<name>A0A8S4QK13_9NEOP</name>
<feature type="non-terminal residue" evidence="2">
    <location>
        <position position="485"/>
    </location>
</feature>
<reference evidence="2" key="1">
    <citation type="submission" date="2022-03" db="EMBL/GenBank/DDBJ databases">
        <authorList>
            <person name="Lindestad O."/>
        </authorList>
    </citation>
    <scope>NUCLEOTIDE SEQUENCE</scope>
</reference>
<proteinExistence type="predicted"/>